<name>A0AA49GUV0_9BACT</name>
<dbReference type="SUPFAM" id="SSF54211">
    <property type="entry name" value="Ribosomal protein S5 domain 2-like"/>
    <property type="match status" value="1"/>
</dbReference>
<dbReference type="GO" id="GO:0009088">
    <property type="term" value="P:threonine biosynthetic process"/>
    <property type="evidence" value="ECO:0007669"/>
    <property type="project" value="UniProtKB-UniRule"/>
</dbReference>
<dbReference type="PIRSF" id="PIRSF000676">
    <property type="entry name" value="Homoser_kin"/>
    <property type="match status" value="1"/>
</dbReference>
<evidence type="ECO:0000259" key="14">
    <source>
        <dbReference type="Pfam" id="PF08544"/>
    </source>
</evidence>
<keyword evidence="10 12" id="KW-0067">ATP-binding</keyword>
<evidence type="ECO:0000256" key="8">
    <source>
        <dbReference type="ARBA" id="ARBA00022741"/>
    </source>
</evidence>
<dbReference type="GO" id="GO:0005737">
    <property type="term" value="C:cytoplasm"/>
    <property type="evidence" value="ECO:0007669"/>
    <property type="project" value="UniProtKB-SubCell"/>
</dbReference>
<feature type="domain" description="GHMP kinase C-terminal" evidence="14">
    <location>
        <begin position="219"/>
        <end position="293"/>
    </location>
</feature>
<keyword evidence="6 12" id="KW-0808">Transferase</keyword>
<dbReference type="EC" id="2.7.1.39" evidence="3 12"/>
<evidence type="ECO:0000259" key="13">
    <source>
        <dbReference type="Pfam" id="PF00288"/>
    </source>
</evidence>
<keyword evidence="5 12" id="KW-0028">Amino-acid biosynthesis</keyword>
<dbReference type="PANTHER" id="PTHR20861">
    <property type="entry name" value="HOMOSERINE/4-DIPHOSPHOCYTIDYL-2-C-METHYL-D-ERYTHRITOL KINASE"/>
    <property type="match status" value="1"/>
</dbReference>
<evidence type="ECO:0000256" key="4">
    <source>
        <dbReference type="ARBA" id="ARBA00017858"/>
    </source>
</evidence>
<dbReference type="EMBL" id="CP120682">
    <property type="protein sequence ID" value="WKN39434.1"/>
    <property type="molecule type" value="Genomic_DNA"/>
</dbReference>
<dbReference type="AlphaFoldDB" id="A0AA49GUV0"/>
<evidence type="ECO:0000256" key="5">
    <source>
        <dbReference type="ARBA" id="ARBA00022605"/>
    </source>
</evidence>
<dbReference type="NCBIfam" id="TIGR00191">
    <property type="entry name" value="thrB"/>
    <property type="match status" value="1"/>
</dbReference>
<keyword evidence="7 12" id="KW-0791">Threonine biosynthesis</keyword>
<evidence type="ECO:0000313" key="15">
    <source>
        <dbReference type="EMBL" id="WKN39434.1"/>
    </source>
</evidence>
<dbReference type="InterPro" id="IPR020568">
    <property type="entry name" value="Ribosomal_Su5_D2-typ_SF"/>
</dbReference>
<gene>
    <name evidence="12" type="primary">thrB</name>
    <name evidence="15" type="ORF">K4G66_12100</name>
</gene>
<organism evidence="15">
    <name type="scientific">Roseihalotalea indica</name>
    <dbReference type="NCBI Taxonomy" id="2867963"/>
    <lineage>
        <taxon>Bacteria</taxon>
        <taxon>Pseudomonadati</taxon>
        <taxon>Bacteroidota</taxon>
        <taxon>Cytophagia</taxon>
        <taxon>Cytophagales</taxon>
        <taxon>Catalimonadaceae</taxon>
        <taxon>Roseihalotalea</taxon>
    </lineage>
</organism>
<comment type="subcellular location">
    <subcellularLocation>
        <location evidence="12">Cytoplasm</location>
    </subcellularLocation>
</comment>
<feature type="binding site" evidence="12">
    <location>
        <begin position="91"/>
        <end position="101"/>
    </location>
    <ligand>
        <name>ATP</name>
        <dbReference type="ChEBI" id="CHEBI:30616"/>
    </ligand>
</feature>
<dbReference type="GO" id="GO:0005524">
    <property type="term" value="F:ATP binding"/>
    <property type="evidence" value="ECO:0007669"/>
    <property type="project" value="UniProtKB-UniRule"/>
</dbReference>
<dbReference type="Pfam" id="PF08544">
    <property type="entry name" value="GHMP_kinases_C"/>
    <property type="match status" value="1"/>
</dbReference>
<evidence type="ECO:0000256" key="2">
    <source>
        <dbReference type="ARBA" id="ARBA00007370"/>
    </source>
</evidence>
<dbReference type="InterPro" id="IPR006203">
    <property type="entry name" value="GHMP_knse_ATP-bd_CS"/>
</dbReference>
<dbReference type="InterPro" id="IPR036554">
    <property type="entry name" value="GHMP_kinase_C_sf"/>
</dbReference>
<dbReference type="InterPro" id="IPR006204">
    <property type="entry name" value="GHMP_kinase_N_dom"/>
</dbReference>
<evidence type="ECO:0000256" key="7">
    <source>
        <dbReference type="ARBA" id="ARBA00022697"/>
    </source>
</evidence>
<reference evidence="15" key="2">
    <citation type="journal article" date="2024" name="Antonie Van Leeuwenhoek">
        <title>Roseihalotalea indica gen. nov., sp. nov., a halophilic Bacteroidetes from mesopelagic Southwest Indian Ocean with higher carbohydrate metabolic potential.</title>
        <authorList>
            <person name="Chen B."/>
            <person name="Zhang M."/>
            <person name="Lin D."/>
            <person name="Ye J."/>
            <person name="Tang K."/>
        </authorList>
    </citation>
    <scope>NUCLEOTIDE SEQUENCE</scope>
    <source>
        <strain evidence="15">TK19036</strain>
    </source>
</reference>
<accession>A0AA49GUV0</accession>
<dbReference type="PROSITE" id="PS00627">
    <property type="entry name" value="GHMP_KINASES_ATP"/>
    <property type="match status" value="1"/>
</dbReference>
<comment type="pathway">
    <text evidence="1 12">Amino-acid biosynthesis; L-threonine biosynthesis; L-threonine from L-aspartate: step 4/5.</text>
</comment>
<evidence type="ECO:0000256" key="10">
    <source>
        <dbReference type="ARBA" id="ARBA00022840"/>
    </source>
</evidence>
<dbReference type="PANTHER" id="PTHR20861:SF1">
    <property type="entry name" value="HOMOSERINE KINASE"/>
    <property type="match status" value="1"/>
</dbReference>
<keyword evidence="12" id="KW-0963">Cytoplasm</keyword>
<protein>
    <recommendedName>
        <fullName evidence="4 12">Homoserine kinase</fullName>
        <shortName evidence="12">HK</shortName>
        <shortName evidence="12">HSK</shortName>
        <ecNumber evidence="3 12">2.7.1.39</ecNumber>
    </recommendedName>
</protein>
<evidence type="ECO:0000256" key="11">
    <source>
        <dbReference type="ARBA" id="ARBA00049375"/>
    </source>
</evidence>
<dbReference type="PRINTS" id="PR00958">
    <property type="entry name" value="HOMSERKINASE"/>
</dbReference>
<dbReference type="Gene3D" id="3.30.230.10">
    <property type="match status" value="1"/>
</dbReference>
<comment type="catalytic activity">
    <reaction evidence="11 12">
        <text>L-homoserine + ATP = O-phospho-L-homoserine + ADP + H(+)</text>
        <dbReference type="Rhea" id="RHEA:13985"/>
        <dbReference type="ChEBI" id="CHEBI:15378"/>
        <dbReference type="ChEBI" id="CHEBI:30616"/>
        <dbReference type="ChEBI" id="CHEBI:57476"/>
        <dbReference type="ChEBI" id="CHEBI:57590"/>
        <dbReference type="ChEBI" id="CHEBI:456216"/>
        <dbReference type="EC" id="2.7.1.39"/>
    </reaction>
</comment>
<evidence type="ECO:0000256" key="6">
    <source>
        <dbReference type="ARBA" id="ARBA00022679"/>
    </source>
</evidence>
<dbReference type="Gene3D" id="3.30.70.890">
    <property type="entry name" value="GHMP kinase, C-terminal domain"/>
    <property type="match status" value="1"/>
</dbReference>
<keyword evidence="8 12" id="KW-0547">Nucleotide-binding</keyword>
<dbReference type="InterPro" id="IPR013750">
    <property type="entry name" value="GHMP_kinase_C_dom"/>
</dbReference>
<feature type="domain" description="GHMP kinase N-terminal" evidence="13">
    <location>
        <begin position="63"/>
        <end position="156"/>
    </location>
</feature>
<evidence type="ECO:0000256" key="1">
    <source>
        <dbReference type="ARBA" id="ARBA00005015"/>
    </source>
</evidence>
<dbReference type="InterPro" id="IPR000870">
    <property type="entry name" value="Homoserine_kinase"/>
</dbReference>
<sequence>MDKSIRVFAPATVANVACGFDIMGFAIDSPGDEVVMRLSDRPGVVIEKIIGDEGKLPLDPDKNTVSIVVKQLLEQVGSQYGARIILYKNMPLGSGLGSSAASAVAGLHAVNELLTQYEPKKAMKRREDLLPFAMEGERLACGSAHADNVAPALLGGFVLVRSYNPLDVIRVPTPEGLFATVIHPHVEVQTRDARSILRKQISLKDATIQWGNTAGLIAGLWQGDFELIGRSMQDVIVEPIRSLLIPGFDSVKASAMAAGALGCGISGSGPSIFALSKNRRVAEEVGRKMQNTFGALNIDSDLYVSGINQEGPRVVEG</sequence>
<proteinExistence type="inferred from homology"/>
<evidence type="ECO:0000256" key="9">
    <source>
        <dbReference type="ARBA" id="ARBA00022777"/>
    </source>
</evidence>
<dbReference type="HAMAP" id="MF_00384">
    <property type="entry name" value="Homoser_kinase"/>
    <property type="match status" value="1"/>
</dbReference>
<dbReference type="Pfam" id="PF00288">
    <property type="entry name" value="GHMP_kinases_N"/>
    <property type="match status" value="1"/>
</dbReference>
<keyword evidence="9 12" id="KW-0418">Kinase</keyword>
<dbReference type="SUPFAM" id="SSF55060">
    <property type="entry name" value="GHMP Kinase, C-terminal domain"/>
    <property type="match status" value="1"/>
</dbReference>
<comment type="similarity">
    <text evidence="2 12">Belongs to the GHMP kinase family. Homoserine kinase subfamily.</text>
</comment>
<reference evidence="15" key="1">
    <citation type="journal article" date="2023" name="Comput. Struct. Biotechnol. J.">
        <title>Discovery of a novel marine Bacteroidetes with a rich repertoire of carbohydrate-active enzymes.</title>
        <authorList>
            <person name="Chen B."/>
            <person name="Liu G."/>
            <person name="Chen Q."/>
            <person name="Wang H."/>
            <person name="Liu L."/>
            <person name="Tang K."/>
        </authorList>
    </citation>
    <scope>NUCLEOTIDE SEQUENCE</scope>
    <source>
        <strain evidence="15">TK19036</strain>
    </source>
</reference>
<dbReference type="GO" id="GO:0004413">
    <property type="term" value="F:homoserine kinase activity"/>
    <property type="evidence" value="ECO:0007669"/>
    <property type="project" value="UniProtKB-UniRule"/>
</dbReference>
<comment type="function">
    <text evidence="12">Catalyzes the ATP-dependent phosphorylation of L-homoserine to L-homoserine phosphate.</text>
</comment>
<dbReference type="InterPro" id="IPR014721">
    <property type="entry name" value="Ribsml_uS5_D2-typ_fold_subgr"/>
</dbReference>
<evidence type="ECO:0000256" key="3">
    <source>
        <dbReference type="ARBA" id="ARBA00012078"/>
    </source>
</evidence>
<dbReference type="NCBIfam" id="NF002288">
    <property type="entry name" value="PRK01212.1-4"/>
    <property type="match status" value="1"/>
</dbReference>
<evidence type="ECO:0000256" key="12">
    <source>
        <dbReference type="HAMAP-Rule" id="MF_00384"/>
    </source>
</evidence>